<reference evidence="8" key="1">
    <citation type="submission" date="2020-05" db="EMBL/GenBank/DDBJ databases">
        <authorList>
            <person name="Chiriac C."/>
            <person name="Salcher M."/>
            <person name="Ghai R."/>
            <person name="Kavagutti S V."/>
        </authorList>
    </citation>
    <scope>NUCLEOTIDE SEQUENCE</scope>
</reference>
<gene>
    <name evidence="8" type="ORF">UFOPK1591_00055</name>
</gene>
<evidence type="ECO:0000259" key="7">
    <source>
        <dbReference type="Pfam" id="PF09335"/>
    </source>
</evidence>
<dbReference type="EMBL" id="CAEZTD010000002">
    <property type="protein sequence ID" value="CAB4551397.1"/>
    <property type="molecule type" value="Genomic_DNA"/>
</dbReference>
<organism evidence="8">
    <name type="scientific">freshwater metagenome</name>
    <dbReference type="NCBI Taxonomy" id="449393"/>
    <lineage>
        <taxon>unclassified sequences</taxon>
        <taxon>metagenomes</taxon>
        <taxon>ecological metagenomes</taxon>
    </lineage>
</organism>
<feature type="transmembrane region" description="Helical" evidence="6">
    <location>
        <begin position="195"/>
        <end position="215"/>
    </location>
</feature>
<evidence type="ECO:0000256" key="1">
    <source>
        <dbReference type="ARBA" id="ARBA00004651"/>
    </source>
</evidence>
<dbReference type="AlphaFoldDB" id="A0A6J6CJ62"/>
<dbReference type="Pfam" id="PF09335">
    <property type="entry name" value="VTT_dom"/>
    <property type="match status" value="1"/>
</dbReference>
<evidence type="ECO:0000256" key="2">
    <source>
        <dbReference type="ARBA" id="ARBA00022475"/>
    </source>
</evidence>
<evidence type="ECO:0000256" key="5">
    <source>
        <dbReference type="ARBA" id="ARBA00023136"/>
    </source>
</evidence>
<dbReference type="PANTHER" id="PTHR30353">
    <property type="entry name" value="INNER MEMBRANE PROTEIN DEDA-RELATED"/>
    <property type="match status" value="1"/>
</dbReference>
<feature type="transmembrane region" description="Helical" evidence="6">
    <location>
        <begin position="27"/>
        <end position="52"/>
    </location>
</feature>
<keyword evidence="2" id="KW-1003">Cell membrane</keyword>
<dbReference type="InterPro" id="IPR032816">
    <property type="entry name" value="VTT_dom"/>
</dbReference>
<dbReference type="PANTHER" id="PTHR30353:SF0">
    <property type="entry name" value="TRANSMEMBRANE PROTEIN"/>
    <property type="match status" value="1"/>
</dbReference>
<evidence type="ECO:0000313" key="8">
    <source>
        <dbReference type="EMBL" id="CAB4551397.1"/>
    </source>
</evidence>
<dbReference type="InterPro" id="IPR032818">
    <property type="entry name" value="DedA-like"/>
</dbReference>
<feature type="transmembrane region" description="Helical" evidence="6">
    <location>
        <begin position="169"/>
        <end position="189"/>
    </location>
</feature>
<feature type="domain" description="VTT" evidence="7">
    <location>
        <begin position="62"/>
        <end position="184"/>
    </location>
</feature>
<evidence type="ECO:0000256" key="4">
    <source>
        <dbReference type="ARBA" id="ARBA00022989"/>
    </source>
</evidence>
<feature type="transmembrane region" description="Helical" evidence="6">
    <location>
        <begin position="64"/>
        <end position="93"/>
    </location>
</feature>
<keyword evidence="3 6" id="KW-0812">Transmembrane</keyword>
<keyword evidence="4 6" id="KW-1133">Transmembrane helix</keyword>
<proteinExistence type="predicted"/>
<keyword evidence="5 6" id="KW-0472">Membrane</keyword>
<name>A0A6J6CJ62_9ZZZZ</name>
<protein>
    <submittedName>
        <fullName evidence="8">Unannotated protein</fullName>
    </submittedName>
</protein>
<evidence type="ECO:0000256" key="6">
    <source>
        <dbReference type="SAM" id="Phobius"/>
    </source>
</evidence>
<dbReference type="GO" id="GO:0005886">
    <property type="term" value="C:plasma membrane"/>
    <property type="evidence" value="ECO:0007669"/>
    <property type="project" value="UniProtKB-SubCell"/>
</dbReference>
<sequence length="228" mass="24512">MTPLSVGFHAAALDGELTDWFSSLGPVFGSAAVAIFYLAVWALVFAGTGLFVGAFIPFITGDSLLFAAGLVTAASPSLEIWILALGVGIAAFIGDQVGFILGRHLGRPYLDNKSGPRMRAIIDRTDKFYRSYGWWAVVIARFIPWARVFVPWVAGIGRMNYVKFLTSNLVGALAWGVGLTLVGYFAASIPVVKSAAYVIAGIFISASIVVSVITWRRERAELRSSQEG</sequence>
<evidence type="ECO:0000256" key="3">
    <source>
        <dbReference type="ARBA" id="ARBA00022692"/>
    </source>
</evidence>
<accession>A0A6J6CJ62</accession>
<comment type="subcellular location">
    <subcellularLocation>
        <location evidence="1">Cell membrane</location>
        <topology evidence="1">Multi-pass membrane protein</topology>
    </subcellularLocation>
</comment>